<reference evidence="2" key="1">
    <citation type="submission" date="2023-10" db="EMBL/GenBank/DDBJ databases">
        <title>Genome assembly of Pristionchus species.</title>
        <authorList>
            <person name="Yoshida K."/>
            <person name="Sommer R.J."/>
        </authorList>
    </citation>
    <scope>NUCLEOTIDE SEQUENCE</scope>
    <source>
        <strain evidence="2">RS5133</strain>
    </source>
</reference>
<sequence length="194" mass="22338">VDDSLAFGLDWDRDHFVQFAKTYREIFWPMSVFLIHPFTIFVLIWKSTMRLDCKIAFVVHHITLMCFDFYNGFLYQMYPLAPIPVFICTGYLCNGTVDGSTMLTGLSFWTIALCVPYLVIMMRMHQRMLFQGSPLKVNTSVQVLIILVLTSTLIANVFGFRYFAIPEVKWATEFTSNFLVLGSKEGDIGNFVYG</sequence>
<gene>
    <name evidence="2" type="ORF">PFISCL1PPCAC_14739</name>
</gene>
<feature type="non-terminal residue" evidence="2">
    <location>
        <position position="1"/>
    </location>
</feature>
<keyword evidence="1" id="KW-0472">Membrane</keyword>
<name>A0AAV5VZU4_9BILA</name>
<dbReference type="EMBL" id="BTSY01000004">
    <property type="protein sequence ID" value="GMT23442.1"/>
    <property type="molecule type" value="Genomic_DNA"/>
</dbReference>
<protein>
    <recommendedName>
        <fullName evidence="4">G protein-coupled receptor</fullName>
    </recommendedName>
</protein>
<dbReference type="PANTHER" id="PTHR45830">
    <property type="entry name" value="SERPENTINE RECEPTOR, CLASS I"/>
    <property type="match status" value="1"/>
</dbReference>
<comment type="caution">
    <text evidence="2">The sequence shown here is derived from an EMBL/GenBank/DDBJ whole genome shotgun (WGS) entry which is preliminary data.</text>
</comment>
<evidence type="ECO:0000313" key="3">
    <source>
        <dbReference type="Proteomes" id="UP001432322"/>
    </source>
</evidence>
<feature type="transmembrane region" description="Helical" evidence="1">
    <location>
        <begin position="141"/>
        <end position="164"/>
    </location>
</feature>
<evidence type="ECO:0008006" key="4">
    <source>
        <dbReference type="Google" id="ProtNLM"/>
    </source>
</evidence>
<feature type="non-terminal residue" evidence="2">
    <location>
        <position position="194"/>
    </location>
</feature>
<proteinExistence type="predicted"/>
<feature type="transmembrane region" description="Helical" evidence="1">
    <location>
        <begin position="57"/>
        <end position="81"/>
    </location>
</feature>
<feature type="transmembrane region" description="Helical" evidence="1">
    <location>
        <begin position="26"/>
        <end position="45"/>
    </location>
</feature>
<keyword evidence="1" id="KW-0812">Transmembrane</keyword>
<dbReference type="PANTHER" id="PTHR45830:SF15">
    <property type="entry name" value="SERPENTINE RECEPTOR, CLASS I"/>
    <property type="match status" value="1"/>
</dbReference>
<organism evidence="2 3">
    <name type="scientific">Pristionchus fissidentatus</name>
    <dbReference type="NCBI Taxonomy" id="1538716"/>
    <lineage>
        <taxon>Eukaryota</taxon>
        <taxon>Metazoa</taxon>
        <taxon>Ecdysozoa</taxon>
        <taxon>Nematoda</taxon>
        <taxon>Chromadorea</taxon>
        <taxon>Rhabditida</taxon>
        <taxon>Rhabditina</taxon>
        <taxon>Diplogasteromorpha</taxon>
        <taxon>Diplogasteroidea</taxon>
        <taxon>Neodiplogasteridae</taxon>
        <taxon>Pristionchus</taxon>
    </lineage>
</organism>
<accession>A0AAV5VZU4</accession>
<evidence type="ECO:0000313" key="2">
    <source>
        <dbReference type="EMBL" id="GMT23442.1"/>
    </source>
</evidence>
<dbReference type="AlphaFoldDB" id="A0AAV5VZU4"/>
<keyword evidence="1" id="KW-1133">Transmembrane helix</keyword>
<dbReference type="Proteomes" id="UP001432322">
    <property type="component" value="Unassembled WGS sequence"/>
</dbReference>
<keyword evidence="3" id="KW-1185">Reference proteome</keyword>
<evidence type="ECO:0000256" key="1">
    <source>
        <dbReference type="SAM" id="Phobius"/>
    </source>
</evidence>
<feature type="transmembrane region" description="Helical" evidence="1">
    <location>
        <begin position="101"/>
        <end position="120"/>
    </location>
</feature>